<sequence length="193" mass="22007">MLFREKILEPIRQGKVKLAYRRWKRPTVKAGGTLLTVIGLLHIDAVDEVPLKDITDATARESGYATRQALLTELDKREGTLFRIRFHYGGDDPRIALRESGDMAAGEMEKLLKKLEGLDERSPYGPWTKRALGIIRQRPAERAGNLAEALQIDKDWLKVSIRKLKNMGLTESLEIGYRLSPRGETVLDAWKRR</sequence>
<dbReference type="InterPro" id="IPR036390">
    <property type="entry name" value="WH_DNA-bd_sf"/>
</dbReference>
<proteinExistence type="predicted"/>
<organism evidence="1 2">
    <name type="scientific">Chitinophaga caseinilytica</name>
    <dbReference type="NCBI Taxonomy" id="2267521"/>
    <lineage>
        <taxon>Bacteria</taxon>
        <taxon>Pseudomonadati</taxon>
        <taxon>Bacteroidota</taxon>
        <taxon>Chitinophagia</taxon>
        <taxon>Chitinophagales</taxon>
        <taxon>Chitinophagaceae</taxon>
        <taxon>Chitinophaga</taxon>
    </lineage>
</organism>
<evidence type="ECO:0000313" key="1">
    <source>
        <dbReference type="EMBL" id="WZN44487.1"/>
    </source>
</evidence>
<protein>
    <recommendedName>
        <fullName evidence="3">ASCH domain-containing protein</fullName>
    </recommendedName>
</protein>
<dbReference type="EMBL" id="CP150096">
    <property type="protein sequence ID" value="WZN44487.1"/>
    <property type="molecule type" value="Genomic_DNA"/>
</dbReference>
<dbReference type="RefSeq" id="WP_341839268.1">
    <property type="nucleotide sequence ID" value="NZ_CP149792.1"/>
</dbReference>
<dbReference type="SUPFAM" id="SSF46785">
    <property type="entry name" value="Winged helix' DNA-binding domain"/>
    <property type="match status" value="1"/>
</dbReference>
<dbReference type="Proteomes" id="UP001449657">
    <property type="component" value="Chromosome"/>
</dbReference>
<gene>
    <name evidence="1" type="ORF">WJU22_16450</name>
</gene>
<evidence type="ECO:0008006" key="3">
    <source>
        <dbReference type="Google" id="ProtNLM"/>
    </source>
</evidence>
<name>A0ABZ2YYX2_9BACT</name>
<evidence type="ECO:0000313" key="2">
    <source>
        <dbReference type="Proteomes" id="UP001449657"/>
    </source>
</evidence>
<accession>A0ABZ2YYX2</accession>
<keyword evidence="2" id="KW-1185">Reference proteome</keyword>
<reference evidence="1 2" key="1">
    <citation type="submission" date="2024-03" db="EMBL/GenBank/DDBJ databases">
        <title>Chitinophaga caseinilytica sp. nov., a casein hydrolysing bacterium isolated from forest soil.</title>
        <authorList>
            <person name="Lee D.S."/>
            <person name="Han D.M."/>
            <person name="Baek J.H."/>
            <person name="Choi D.G."/>
            <person name="Jeon J.H."/>
            <person name="Jeon C.O."/>
        </authorList>
    </citation>
    <scope>NUCLEOTIDE SEQUENCE [LARGE SCALE GENOMIC DNA]</scope>
    <source>
        <strain evidence="1 2">KACC 19118</strain>
    </source>
</reference>